<dbReference type="Gene3D" id="1.10.510.10">
    <property type="entry name" value="Transferase(Phosphotransferase) domain 1"/>
    <property type="match status" value="1"/>
</dbReference>
<comment type="caution">
    <text evidence="7">The sequence shown here is derived from an EMBL/GenBank/DDBJ whole genome shotgun (WGS) entry which is preliminary data.</text>
</comment>
<evidence type="ECO:0000256" key="4">
    <source>
        <dbReference type="ARBA" id="ARBA00022777"/>
    </source>
</evidence>
<evidence type="ECO:0000313" key="8">
    <source>
        <dbReference type="Proteomes" id="UP001150217"/>
    </source>
</evidence>
<dbReference type="InterPro" id="IPR030616">
    <property type="entry name" value="Aur-like"/>
</dbReference>
<reference evidence="7" key="1">
    <citation type="submission" date="2022-08" db="EMBL/GenBank/DDBJ databases">
        <title>A Global Phylogenomic Analysis of the Shiitake Genus Lentinula.</title>
        <authorList>
            <consortium name="DOE Joint Genome Institute"/>
            <person name="Sierra-Patev S."/>
            <person name="Min B."/>
            <person name="Naranjo-Ortiz M."/>
            <person name="Looney B."/>
            <person name="Konkel Z."/>
            <person name="Slot J.C."/>
            <person name="Sakamoto Y."/>
            <person name="Steenwyk J.L."/>
            <person name="Rokas A."/>
            <person name="Carro J."/>
            <person name="Camarero S."/>
            <person name="Ferreira P."/>
            <person name="Molpeceres G."/>
            <person name="Ruiz-Duenas F.J."/>
            <person name="Serrano A."/>
            <person name="Henrissat B."/>
            <person name="Drula E."/>
            <person name="Hughes K.W."/>
            <person name="Mata J.L."/>
            <person name="Ishikawa N.K."/>
            <person name="Vargas-Isla R."/>
            <person name="Ushijima S."/>
            <person name="Smith C.A."/>
            <person name="Ahrendt S."/>
            <person name="Andreopoulos W."/>
            <person name="He G."/>
            <person name="Labutti K."/>
            <person name="Lipzen A."/>
            <person name="Ng V."/>
            <person name="Riley R."/>
            <person name="Sandor L."/>
            <person name="Barry K."/>
            <person name="Martinez A.T."/>
            <person name="Xiao Y."/>
            <person name="Gibbons J.G."/>
            <person name="Terashima K."/>
            <person name="Grigoriev I.V."/>
            <person name="Hibbett D.S."/>
        </authorList>
    </citation>
    <scope>NUCLEOTIDE SEQUENCE</scope>
    <source>
        <strain evidence="7">RHP3577 ss4</strain>
    </source>
</reference>
<protein>
    <submittedName>
        <fullName evidence="7">Kinase-like domain-containing protein</fullName>
    </submittedName>
</protein>
<evidence type="ECO:0000256" key="1">
    <source>
        <dbReference type="ARBA" id="ARBA00022527"/>
    </source>
</evidence>
<evidence type="ECO:0000256" key="3">
    <source>
        <dbReference type="ARBA" id="ARBA00022741"/>
    </source>
</evidence>
<evidence type="ECO:0000259" key="6">
    <source>
        <dbReference type="PROSITE" id="PS50011"/>
    </source>
</evidence>
<dbReference type="Proteomes" id="UP001150217">
    <property type="component" value="Unassembled WGS sequence"/>
</dbReference>
<dbReference type="SUPFAM" id="SSF56112">
    <property type="entry name" value="Protein kinase-like (PK-like)"/>
    <property type="match status" value="1"/>
</dbReference>
<keyword evidence="5" id="KW-0067">ATP-binding</keyword>
<evidence type="ECO:0000256" key="5">
    <source>
        <dbReference type="ARBA" id="ARBA00022840"/>
    </source>
</evidence>
<keyword evidence="8" id="KW-1185">Reference proteome</keyword>
<organism evidence="7 8">
    <name type="scientific">Lentinula lateritia</name>
    <dbReference type="NCBI Taxonomy" id="40482"/>
    <lineage>
        <taxon>Eukaryota</taxon>
        <taxon>Fungi</taxon>
        <taxon>Dikarya</taxon>
        <taxon>Basidiomycota</taxon>
        <taxon>Agaricomycotina</taxon>
        <taxon>Agaricomycetes</taxon>
        <taxon>Agaricomycetidae</taxon>
        <taxon>Agaricales</taxon>
        <taxon>Marasmiineae</taxon>
        <taxon>Omphalotaceae</taxon>
        <taxon>Lentinula</taxon>
    </lineage>
</organism>
<dbReference type="InterPro" id="IPR000719">
    <property type="entry name" value="Prot_kinase_dom"/>
</dbReference>
<name>A0ABQ8V3B9_9AGAR</name>
<dbReference type="EMBL" id="JANVFT010000084">
    <property type="protein sequence ID" value="KAJ4472377.1"/>
    <property type="molecule type" value="Genomic_DNA"/>
</dbReference>
<gene>
    <name evidence="7" type="ORF">C8R41DRAFT_897703</name>
</gene>
<dbReference type="PANTHER" id="PTHR24350">
    <property type="entry name" value="SERINE/THREONINE-PROTEIN KINASE IAL-RELATED"/>
    <property type="match status" value="1"/>
</dbReference>
<dbReference type="PROSITE" id="PS50011">
    <property type="entry name" value="PROTEIN_KINASE_DOM"/>
    <property type="match status" value="1"/>
</dbReference>
<dbReference type="Gene3D" id="3.30.200.20">
    <property type="entry name" value="Phosphorylase Kinase, domain 1"/>
    <property type="match status" value="1"/>
</dbReference>
<keyword evidence="2" id="KW-0808">Transferase</keyword>
<sequence>MVRTKAPPQYILAPKTLYKTKLIKDGCERQLQREIEIQMHFRHPNDLRLYGYFHDSQRLYRQPIKKGCFSPRESAFFTRWPMRFLISMENTSFIAISDQKTPENLLLPLNGKLEMADFGWSVHAPGDRRKTLSGTPDYLPPEMILRKEHGNWVDHWAIEVLMYEFLNGSPPFEEKNRQSSMRRIARIESKFLDGFSADAKDFIGKLLRFEPHERLPLAKVKIHPWVVKNCEVATYGSRNHNSSLGHSLTMYYKLSENIAFGL</sequence>
<dbReference type="InterPro" id="IPR011009">
    <property type="entry name" value="Kinase-like_dom_sf"/>
</dbReference>
<evidence type="ECO:0000256" key="2">
    <source>
        <dbReference type="ARBA" id="ARBA00022679"/>
    </source>
</evidence>
<dbReference type="Pfam" id="PF00069">
    <property type="entry name" value="Pkinase"/>
    <property type="match status" value="1"/>
</dbReference>
<accession>A0ABQ8V3B9</accession>
<keyword evidence="4" id="KW-0418">Kinase</keyword>
<proteinExistence type="predicted"/>
<dbReference type="SMART" id="SM00220">
    <property type="entry name" value="S_TKc"/>
    <property type="match status" value="1"/>
</dbReference>
<feature type="domain" description="Protein kinase" evidence="6">
    <location>
        <begin position="1"/>
        <end position="226"/>
    </location>
</feature>
<keyword evidence="3" id="KW-0547">Nucleotide-binding</keyword>
<keyword evidence="1" id="KW-0723">Serine/threonine-protein kinase</keyword>
<evidence type="ECO:0000313" key="7">
    <source>
        <dbReference type="EMBL" id="KAJ4472377.1"/>
    </source>
</evidence>